<gene>
    <name evidence="1" type="ordered locus">AS9A_2820</name>
</gene>
<evidence type="ECO:0008006" key="3">
    <source>
        <dbReference type="Google" id="ProtNLM"/>
    </source>
</evidence>
<evidence type="ECO:0000313" key="2">
    <source>
        <dbReference type="Proteomes" id="UP000009235"/>
    </source>
</evidence>
<dbReference type="EMBL" id="CP002786">
    <property type="protein sequence ID" value="AEF41267.1"/>
    <property type="molecule type" value="Genomic_DNA"/>
</dbReference>
<protein>
    <recommendedName>
        <fullName evidence="3">DUF4145 domain-containing protein</fullName>
    </recommendedName>
</protein>
<proteinExistence type="predicted"/>
<dbReference type="eggNOG" id="ENOG5033FXQ">
    <property type="taxonomic scope" value="Bacteria"/>
</dbReference>
<organism evidence="1 2">
    <name type="scientific">Hoyosella subflava (strain DSM 45089 / JCM 17490 / NBRC 109087 / DQS3-9A1)</name>
    <name type="common">Amycolicicoccus subflavus</name>
    <dbReference type="NCBI Taxonomy" id="443218"/>
    <lineage>
        <taxon>Bacteria</taxon>
        <taxon>Bacillati</taxon>
        <taxon>Actinomycetota</taxon>
        <taxon>Actinomycetes</taxon>
        <taxon>Mycobacteriales</taxon>
        <taxon>Hoyosellaceae</taxon>
        <taxon>Hoyosella</taxon>
    </lineage>
</organism>
<evidence type="ECO:0000313" key="1">
    <source>
        <dbReference type="EMBL" id="AEF41267.1"/>
    </source>
</evidence>
<accession>F6EJ35</accession>
<dbReference type="OrthoDB" id="4322177at2"/>
<reference evidence="1 2" key="1">
    <citation type="journal article" date="2011" name="J. Bacteriol.">
        <title>Complete genome sequence of Amycolicicoccus subflavus DQS3-9A1T, an actinomycete isolated from crude oil-polluted soil.</title>
        <authorList>
            <person name="Cai M."/>
            <person name="Chen W.M."/>
            <person name="Nie Y."/>
            <person name="Chi C.Q."/>
            <person name="Wang Y.N."/>
            <person name="Tang Y.Q."/>
            <person name="Li G.Y."/>
            <person name="Wu X.L."/>
        </authorList>
    </citation>
    <scope>NUCLEOTIDE SEQUENCE [LARGE SCALE GENOMIC DNA]</scope>
    <source>
        <strain evidence="2">DSM 45089 / DQS3-9A1</strain>
    </source>
</reference>
<dbReference type="AlphaFoldDB" id="F6EJ35"/>
<dbReference type="Proteomes" id="UP000009235">
    <property type="component" value="Chromosome"/>
</dbReference>
<dbReference type="KEGG" id="asd:AS9A_2820"/>
<keyword evidence="2" id="KW-1185">Reference proteome</keyword>
<name>F6EJ35_HOYSD</name>
<dbReference type="RefSeq" id="WP_013807616.1">
    <property type="nucleotide sequence ID" value="NC_015564.1"/>
</dbReference>
<dbReference type="HOGENOM" id="CLU_142836_1_0_11"/>
<sequence>MNVSAPVFLHFAQQILDGSVQVEHSQTARAAAFLARQALEELVDERCAQIGPNLDRATMTSKLIILRVLGDEPDAEAAASAWHGLSHACHHHAYELAPTAEEVRHLCRQVAGLLG</sequence>